<accession>R4KIV1</accession>
<keyword evidence="4" id="KW-1003">Cell membrane</keyword>
<keyword evidence="5" id="KW-0997">Cell inner membrane</keyword>
<evidence type="ECO:0000256" key="8">
    <source>
        <dbReference type="SAM" id="Phobius"/>
    </source>
</evidence>
<evidence type="ECO:0000256" key="3">
    <source>
        <dbReference type="ARBA" id="ARBA00022448"/>
    </source>
</evidence>
<gene>
    <name evidence="10" type="ORF">Desgi_0919</name>
</gene>
<feature type="transmembrane region" description="Helical" evidence="8">
    <location>
        <begin position="14"/>
        <end position="36"/>
    </location>
</feature>
<dbReference type="eggNOG" id="COG4608">
    <property type="taxonomic scope" value="Bacteria"/>
</dbReference>
<dbReference type="Pfam" id="PF12911">
    <property type="entry name" value="OppC_N"/>
    <property type="match status" value="1"/>
</dbReference>
<keyword evidence="7 8" id="KW-0472">Membrane</keyword>
<keyword evidence="11" id="KW-1185">Reference proteome</keyword>
<dbReference type="Proteomes" id="UP000013520">
    <property type="component" value="Chromosome"/>
</dbReference>
<dbReference type="InterPro" id="IPR027417">
    <property type="entry name" value="P-loop_NTPase"/>
</dbReference>
<evidence type="ECO:0000256" key="6">
    <source>
        <dbReference type="ARBA" id="ARBA00022967"/>
    </source>
</evidence>
<keyword evidence="8" id="KW-1133">Transmembrane helix</keyword>
<comment type="similarity">
    <text evidence="2">Belongs to the ABC transporter superfamily.</text>
</comment>
<dbReference type="PANTHER" id="PTHR43297">
    <property type="entry name" value="OLIGOPEPTIDE TRANSPORT ATP-BINDING PROTEIN APPD"/>
    <property type="match status" value="1"/>
</dbReference>
<sequence>MHINYVQRVKQNNIARVGIVLLGLIILVALLGPVLVPHSPMQAKVLKLLLNLQEKRGLAILFITHDIALARKMSDRIAVMWEGRIVEEGPAGEITANPRTEYARQLLQNAANLRVRDKQL</sequence>
<evidence type="ECO:0000256" key="2">
    <source>
        <dbReference type="ARBA" id="ARBA00005417"/>
    </source>
</evidence>
<organism evidence="10 11">
    <name type="scientific">Desulfoscipio gibsoniae DSM 7213</name>
    <dbReference type="NCBI Taxonomy" id="767817"/>
    <lineage>
        <taxon>Bacteria</taxon>
        <taxon>Bacillati</taxon>
        <taxon>Bacillota</taxon>
        <taxon>Clostridia</taxon>
        <taxon>Eubacteriales</taxon>
        <taxon>Desulfallaceae</taxon>
        <taxon>Desulfoscipio</taxon>
    </lineage>
</organism>
<proteinExistence type="inferred from homology"/>
<dbReference type="PANTHER" id="PTHR43297:SF14">
    <property type="entry name" value="ATPASE AAA-TYPE CORE DOMAIN-CONTAINING PROTEIN"/>
    <property type="match status" value="1"/>
</dbReference>
<dbReference type="STRING" id="767817.Desgi_0919"/>
<protein>
    <recommendedName>
        <fullName evidence="9">Oligopeptide transport permease C-like N-terminal domain-containing protein</fullName>
    </recommendedName>
</protein>
<dbReference type="EMBL" id="CP003273">
    <property type="protein sequence ID" value="AGL00465.1"/>
    <property type="molecule type" value="Genomic_DNA"/>
</dbReference>
<dbReference type="SUPFAM" id="SSF52540">
    <property type="entry name" value="P-loop containing nucleoside triphosphate hydrolases"/>
    <property type="match status" value="1"/>
</dbReference>
<dbReference type="HOGENOM" id="CLU_2045870_0_0_9"/>
<feature type="domain" description="Oligopeptide transport permease C-like N-terminal" evidence="9">
    <location>
        <begin position="7"/>
        <end position="43"/>
    </location>
</feature>
<evidence type="ECO:0000259" key="9">
    <source>
        <dbReference type="Pfam" id="PF12911"/>
    </source>
</evidence>
<keyword evidence="3" id="KW-0813">Transport</keyword>
<dbReference type="InterPro" id="IPR025966">
    <property type="entry name" value="OppC_N"/>
</dbReference>
<name>R4KIV1_9FIRM</name>
<dbReference type="GO" id="GO:0005886">
    <property type="term" value="C:plasma membrane"/>
    <property type="evidence" value="ECO:0007669"/>
    <property type="project" value="UniProtKB-SubCell"/>
</dbReference>
<keyword evidence="6" id="KW-1278">Translocase</keyword>
<evidence type="ECO:0000256" key="1">
    <source>
        <dbReference type="ARBA" id="ARBA00004370"/>
    </source>
</evidence>
<evidence type="ECO:0000256" key="7">
    <source>
        <dbReference type="ARBA" id="ARBA00023136"/>
    </source>
</evidence>
<evidence type="ECO:0000313" key="11">
    <source>
        <dbReference type="Proteomes" id="UP000013520"/>
    </source>
</evidence>
<keyword evidence="8" id="KW-0812">Transmembrane</keyword>
<reference evidence="10 11" key="1">
    <citation type="submission" date="2012-01" db="EMBL/GenBank/DDBJ databases">
        <title>Complete sequence of Desulfotomaculum gibsoniae DSM 7213.</title>
        <authorList>
            <consortium name="US DOE Joint Genome Institute"/>
            <person name="Lucas S."/>
            <person name="Han J."/>
            <person name="Lapidus A."/>
            <person name="Cheng J.-F."/>
            <person name="Goodwin L."/>
            <person name="Pitluck S."/>
            <person name="Peters L."/>
            <person name="Ovchinnikova G."/>
            <person name="Teshima H."/>
            <person name="Detter J.C."/>
            <person name="Han C."/>
            <person name="Tapia R."/>
            <person name="Land M."/>
            <person name="Hauser L."/>
            <person name="Kyrpides N."/>
            <person name="Ivanova N."/>
            <person name="Pagani I."/>
            <person name="Parshina S."/>
            <person name="Plugge C."/>
            <person name="Muyzer G."/>
            <person name="Kuever J."/>
            <person name="Ivanova A."/>
            <person name="Nazina T."/>
            <person name="Klenk H.-P."/>
            <person name="Brambilla E."/>
            <person name="Spring S."/>
            <person name="Stams A.F."/>
            <person name="Woyke T."/>
        </authorList>
    </citation>
    <scope>NUCLEOTIDE SEQUENCE [LARGE SCALE GENOMIC DNA]</scope>
    <source>
        <strain evidence="10 11">DSM 7213</strain>
    </source>
</reference>
<evidence type="ECO:0000313" key="10">
    <source>
        <dbReference type="EMBL" id="AGL00465.1"/>
    </source>
</evidence>
<evidence type="ECO:0000256" key="4">
    <source>
        <dbReference type="ARBA" id="ARBA00022475"/>
    </source>
</evidence>
<dbReference type="RefSeq" id="WP_006521119.1">
    <property type="nucleotide sequence ID" value="NC_021184.1"/>
</dbReference>
<dbReference type="AlphaFoldDB" id="R4KIV1"/>
<dbReference type="Gene3D" id="3.40.50.300">
    <property type="entry name" value="P-loop containing nucleotide triphosphate hydrolases"/>
    <property type="match status" value="1"/>
</dbReference>
<dbReference type="OrthoDB" id="9802264at2"/>
<evidence type="ECO:0000256" key="5">
    <source>
        <dbReference type="ARBA" id="ARBA00022519"/>
    </source>
</evidence>
<dbReference type="InterPro" id="IPR050388">
    <property type="entry name" value="ABC_Ni/Peptide_Import"/>
</dbReference>
<dbReference type="KEGG" id="dgi:Desgi_0919"/>
<comment type="subcellular location">
    <subcellularLocation>
        <location evidence="1">Membrane</location>
    </subcellularLocation>
</comment>